<dbReference type="Proteomes" id="UP000814033">
    <property type="component" value="Unassembled WGS sequence"/>
</dbReference>
<reference evidence="1" key="2">
    <citation type="journal article" date="2022" name="New Phytol.">
        <title>Evolutionary transition to the ectomycorrhizal habit in the genomes of a hyperdiverse lineage of mushroom-forming fungi.</title>
        <authorList>
            <person name="Looney B."/>
            <person name="Miyauchi S."/>
            <person name="Morin E."/>
            <person name="Drula E."/>
            <person name="Courty P.E."/>
            <person name="Kohler A."/>
            <person name="Kuo A."/>
            <person name="LaButti K."/>
            <person name="Pangilinan J."/>
            <person name="Lipzen A."/>
            <person name="Riley R."/>
            <person name="Andreopoulos W."/>
            <person name="He G."/>
            <person name="Johnson J."/>
            <person name="Nolan M."/>
            <person name="Tritt A."/>
            <person name="Barry K.W."/>
            <person name="Grigoriev I.V."/>
            <person name="Nagy L.G."/>
            <person name="Hibbett D."/>
            <person name="Henrissat B."/>
            <person name="Matheny P.B."/>
            <person name="Labbe J."/>
            <person name="Martin F.M."/>
        </authorList>
    </citation>
    <scope>NUCLEOTIDE SEQUENCE</scope>
    <source>
        <strain evidence="1">FP105234-sp</strain>
    </source>
</reference>
<evidence type="ECO:0000313" key="2">
    <source>
        <dbReference type="Proteomes" id="UP000814033"/>
    </source>
</evidence>
<comment type="caution">
    <text evidence="1">The sequence shown here is derived from an EMBL/GenBank/DDBJ whole genome shotgun (WGS) entry which is preliminary data.</text>
</comment>
<protein>
    <submittedName>
        <fullName evidence="1">Uncharacterized protein</fullName>
    </submittedName>
</protein>
<name>A0ACB8R1Q7_9AGAM</name>
<gene>
    <name evidence="1" type="ORF">FA95DRAFT_1578583</name>
</gene>
<evidence type="ECO:0000313" key="1">
    <source>
        <dbReference type="EMBL" id="KAI0037807.1"/>
    </source>
</evidence>
<sequence>MQTWECADKQTVYTARHSSANVDQAEAQRAAQAVELRSAGPLENPCVVRHPTPARRRSGHKARIAVKKLVSQGDASLCIASRRACKLVARTLAARLRFIASAYAAPPRNTSAFRRLGAHTLSGPADEAHHRAVVLLTSCEKSAGLWQMGSCGRGAGTEQARGAREDTDKAGQHGTCYSFSAASAICSPTDDVTLATSSFFPPCSRVERLVLRWPTLSRSATVPSAADKPRISPDTRPSGHQGHIQKDVEESRLEVLCAGDGRRMTDDVVQTACTQIFLKKQPAAELLYSAVHDNSLSMRTRTPCSPLLLPLLKLNLVLPGVDRAEGRLLPQHASP</sequence>
<organism evidence="1 2">
    <name type="scientific">Auriscalpium vulgare</name>
    <dbReference type="NCBI Taxonomy" id="40419"/>
    <lineage>
        <taxon>Eukaryota</taxon>
        <taxon>Fungi</taxon>
        <taxon>Dikarya</taxon>
        <taxon>Basidiomycota</taxon>
        <taxon>Agaricomycotina</taxon>
        <taxon>Agaricomycetes</taxon>
        <taxon>Russulales</taxon>
        <taxon>Auriscalpiaceae</taxon>
        <taxon>Auriscalpium</taxon>
    </lineage>
</organism>
<dbReference type="EMBL" id="MU276707">
    <property type="protein sequence ID" value="KAI0037807.1"/>
    <property type="molecule type" value="Genomic_DNA"/>
</dbReference>
<proteinExistence type="predicted"/>
<accession>A0ACB8R1Q7</accession>
<reference evidence="1" key="1">
    <citation type="submission" date="2021-02" db="EMBL/GenBank/DDBJ databases">
        <authorList>
            <consortium name="DOE Joint Genome Institute"/>
            <person name="Ahrendt S."/>
            <person name="Looney B.P."/>
            <person name="Miyauchi S."/>
            <person name="Morin E."/>
            <person name="Drula E."/>
            <person name="Courty P.E."/>
            <person name="Chicoki N."/>
            <person name="Fauchery L."/>
            <person name="Kohler A."/>
            <person name="Kuo A."/>
            <person name="Labutti K."/>
            <person name="Pangilinan J."/>
            <person name="Lipzen A."/>
            <person name="Riley R."/>
            <person name="Andreopoulos W."/>
            <person name="He G."/>
            <person name="Johnson J."/>
            <person name="Barry K.W."/>
            <person name="Grigoriev I.V."/>
            <person name="Nagy L."/>
            <person name="Hibbett D."/>
            <person name="Henrissat B."/>
            <person name="Matheny P.B."/>
            <person name="Labbe J."/>
            <person name="Martin F."/>
        </authorList>
    </citation>
    <scope>NUCLEOTIDE SEQUENCE</scope>
    <source>
        <strain evidence="1">FP105234-sp</strain>
    </source>
</reference>
<keyword evidence="2" id="KW-1185">Reference proteome</keyword>